<feature type="compositionally biased region" description="Basic and acidic residues" evidence="1">
    <location>
        <begin position="82"/>
        <end position="92"/>
    </location>
</feature>
<evidence type="ECO:0000313" key="2">
    <source>
        <dbReference type="EMBL" id="VDM49296.1"/>
    </source>
</evidence>
<evidence type="ECO:0000256" key="1">
    <source>
        <dbReference type="SAM" id="MobiDB-lite"/>
    </source>
</evidence>
<reference evidence="4" key="1">
    <citation type="submission" date="2016-06" db="UniProtKB">
        <authorList>
            <consortium name="WormBaseParasite"/>
        </authorList>
    </citation>
    <scope>IDENTIFICATION</scope>
</reference>
<accession>A0A183VB55</accession>
<evidence type="ECO:0000313" key="4">
    <source>
        <dbReference type="WBParaSite" id="TCNE_0001797901-mRNA-1"/>
    </source>
</evidence>
<evidence type="ECO:0000313" key="3">
    <source>
        <dbReference type="Proteomes" id="UP000050794"/>
    </source>
</evidence>
<sequence>MESKEAPGIMRNEKRMSPKREILERQGYIKHLYECSLRNSEHNLHSVRAGCATPLETSMYATSASRGRQSSEPKQHMSGSKDNGKEVKRNQEEQTSGNTERSEWESWMRSQPLSVLKLDRTERLVLRIGG</sequence>
<dbReference type="AlphaFoldDB" id="A0A183VB55"/>
<feature type="region of interest" description="Disordered" evidence="1">
    <location>
        <begin position="60"/>
        <end position="108"/>
    </location>
</feature>
<protein>
    <submittedName>
        <fullName evidence="2 4">Uncharacterized protein</fullName>
    </submittedName>
</protein>
<reference evidence="2 3" key="2">
    <citation type="submission" date="2018-11" db="EMBL/GenBank/DDBJ databases">
        <authorList>
            <consortium name="Pathogen Informatics"/>
        </authorList>
    </citation>
    <scope>NUCLEOTIDE SEQUENCE [LARGE SCALE GENOMIC DNA]</scope>
</reference>
<name>A0A183VB55_TOXCA</name>
<gene>
    <name evidence="2" type="ORF">TCNE_LOCUS17975</name>
</gene>
<dbReference type="WBParaSite" id="TCNE_0001797901-mRNA-1">
    <property type="protein sequence ID" value="TCNE_0001797901-mRNA-1"/>
    <property type="gene ID" value="TCNE_0001797901"/>
</dbReference>
<dbReference type="Proteomes" id="UP000050794">
    <property type="component" value="Unassembled WGS sequence"/>
</dbReference>
<keyword evidence="3" id="KW-1185">Reference proteome</keyword>
<dbReference type="EMBL" id="UYWY01024993">
    <property type="protein sequence ID" value="VDM49296.1"/>
    <property type="molecule type" value="Genomic_DNA"/>
</dbReference>
<organism evidence="3 4">
    <name type="scientific">Toxocara canis</name>
    <name type="common">Canine roundworm</name>
    <dbReference type="NCBI Taxonomy" id="6265"/>
    <lineage>
        <taxon>Eukaryota</taxon>
        <taxon>Metazoa</taxon>
        <taxon>Ecdysozoa</taxon>
        <taxon>Nematoda</taxon>
        <taxon>Chromadorea</taxon>
        <taxon>Rhabditida</taxon>
        <taxon>Spirurina</taxon>
        <taxon>Ascaridomorpha</taxon>
        <taxon>Ascaridoidea</taxon>
        <taxon>Toxocaridae</taxon>
        <taxon>Toxocara</taxon>
    </lineage>
</organism>
<proteinExistence type="predicted"/>